<keyword evidence="2" id="KW-0812">Transmembrane</keyword>
<evidence type="ECO:0000313" key="3">
    <source>
        <dbReference type="EMBL" id="MFC4628293.1"/>
    </source>
</evidence>
<keyword evidence="1" id="KW-0175">Coiled coil</keyword>
<dbReference type="EMBL" id="JBHSFI010000003">
    <property type="protein sequence ID" value="MFC4628293.1"/>
    <property type="molecule type" value="Genomic_DNA"/>
</dbReference>
<evidence type="ECO:0000256" key="1">
    <source>
        <dbReference type="SAM" id="Coils"/>
    </source>
</evidence>
<comment type="caution">
    <text evidence="3">The sequence shown here is derived from an EMBL/GenBank/DDBJ whole genome shotgun (WGS) entry which is preliminary data.</text>
</comment>
<reference evidence="4" key="1">
    <citation type="journal article" date="2019" name="Int. J. Syst. Evol. Microbiol.">
        <title>The Global Catalogue of Microorganisms (GCM) 10K type strain sequencing project: providing services to taxonomists for standard genome sequencing and annotation.</title>
        <authorList>
            <consortium name="The Broad Institute Genomics Platform"/>
            <consortium name="The Broad Institute Genome Sequencing Center for Infectious Disease"/>
            <person name="Wu L."/>
            <person name="Ma J."/>
        </authorList>
    </citation>
    <scope>NUCLEOTIDE SEQUENCE [LARGE SCALE GENOMIC DNA]</scope>
    <source>
        <strain evidence="4">CCUG 42722</strain>
    </source>
</reference>
<keyword evidence="2" id="KW-0472">Membrane</keyword>
<sequence>MRFEALTGLAGWASQWAEFLGAIGTLLAVLVALYFGIGESWRVRNESAQEQDRLREERDAARAEATARETRDRRAQAMQVVGWVDRVEVVQVELNRYHVTVGDQGAALALHGFLANYSSAGVFDVTYQVHDRGTGDVLAERHLRHLPPNTEPIRVDVVEPDHEADVVASVRFRDAQGRRWRWQRIQEGHLDEGRLERLDDRWQPMPDLAD</sequence>
<name>A0ABV9HFP2_9MICO</name>
<evidence type="ECO:0000313" key="4">
    <source>
        <dbReference type="Proteomes" id="UP001596011"/>
    </source>
</evidence>
<dbReference type="Proteomes" id="UP001596011">
    <property type="component" value="Unassembled WGS sequence"/>
</dbReference>
<organism evidence="3 4">
    <name type="scientific">Promicromonospora alba</name>
    <dbReference type="NCBI Taxonomy" id="1616110"/>
    <lineage>
        <taxon>Bacteria</taxon>
        <taxon>Bacillati</taxon>
        <taxon>Actinomycetota</taxon>
        <taxon>Actinomycetes</taxon>
        <taxon>Micrococcales</taxon>
        <taxon>Promicromonosporaceae</taxon>
        <taxon>Promicromonospora</taxon>
    </lineage>
</organism>
<feature type="transmembrane region" description="Helical" evidence="2">
    <location>
        <begin position="16"/>
        <end position="37"/>
    </location>
</feature>
<proteinExistence type="predicted"/>
<keyword evidence="4" id="KW-1185">Reference proteome</keyword>
<evidence type="ECO:0008006" key="5">
    <source>
        <dbReference type="Google" id="ProtNLM"/>
    </source>
</evidence>
<evidence type="ECO:0000256" key="2">
    <source>
        <dbReference type="SAM" id="Phobius"/>
    </source>
</evidence>
<dbReference type="RefSeq" id="WP_377134244.1">
    <property type="nucleotide sequence ID" value="NZ_JBHSFI010000003.1"/>
</dbReference>
<gene>
    <name evidence="3" type="ORF">ACFO6V_08605</name>
</gene>
<feature type="coiled-coil region" evidence="1">
    <location>
        <begin position="44"/>
        <end position="73"/>
    </location>
</feature>
<accession>A0ABV9HFP2</accession>
<keyword evidence="2" id="KW-1133">Transmembrane helix</keyword>
<protein>
    <recommendedName>
        <fullName evidence="5">Mce-associated membrane protein</fullName>
    </recommendedName>
</protein>